<evidence type="ECO:0000256" key="1">
    <source>
        <dbReference type="ARBA" id="ARBA00007626"/>
    </source>
</evidence>
<accession>A0AAN9K0E1</accession>
<comment type="caution">
    <text evidence="5">The sequence shown here is derived from an EMBL/GenBank/DDBJ whole genome shotgun (WGS) entry which is preliminary data.</text>
</comment>
<dbReference type="InterPro" id="IPR011990">
    <property type="entry name" value="TPR-like_helical_dom_sf"/>
</dbReference>
<dbReference type="PROSITE" id="PS51375">
    <property type="entry name" value="PPR"/>
    <property type="match status" value="4"/>
</dbReference>
<dbReference type="PANTHER" id="PTHR47941">
    <property type="entry name" value="PENTATRICOPEPTIDE REPEAT-CONTAINING PROTEIN 3, MITOCHONDRIAL"/>
    <property type="match status" value="1"/>
</dbReference>
<feature type="repeat" description="PPR" evidence="3">
    <location>
        <begin position="266"/>
        <end position="300"/>
    </location>
</feature>
<reference evidence="5 6" key="1">
    <citation type="submission" date="2024-01" db="EMBL/GenBank/DDBJ databases">
        <title>The genomes of 5 underutilized Papilionoideae crops provide insights into root nodulation and disease resistanc.</title>
        <authorList>
            <person name="Jiang F."/>
        </authorList>
    </citation>
    <scope>NUCLEOTIDE SEQUENCE [LARGE SCALE GENOMIC DNA]</scope>
    <source>
        <strain evidence="5">LVBAO_FW01</strain>
        <tissue evidence="5">Leaves</tissue>
    </source>
</reference>
<organism evidence="5 6">
    <name type="scientific">Canavalia gladiata</name>
    <name type="common">Sword bean</name>
    <name type="synonym">Dolichos gladiatus</name>
    <dbReference type="NCBI Taxonomy" id="3824"/>
    <lineage>
        <taxon>Eukaryota</taxon>
        <taxon>Viridiplantae</taxon>
        <taxon>Streptophyta</taxon>
        <taxon>Embryophyta</taxon>
        <taxon>Tracheophyta</taxon>
        <taxon>Spermatophyta</taxon>
        <taxon>Magnoliopsida</taxon>
        <taxon>eudicotyledons</taxon>
        <taxon>Gunneridae</taxon>
        <taxon>Pentapetalae</taxon>
        <taxon>rosids</taxon>
        <taxon>fabids</taxon>
        <taxon>Fabales</taxon>
        <taxon>Fabaceae</taxon>
        <taxon>Papilionoideae</taxon>
        <taxon>50 kb inversion clade</taxon>
        <taxon>NPAAA clade</taxon>
        <taxon>indigoferoid/millettioid clade</taxon>
        <taxon>Phaseoleae</taxon>
        <taxon>Canavalia</taxon>
    </lineage>
</organism>
<comment type="similarity">
    <text evidence="1">Belongs to the PPR family. P subfamily.</text>
</comment>
<keyword evidence="2" id="KW-0677">Repeat</keyword>
<feature type="region of interest" description="Disordered" evidence="4">
    <location>
        <begin position="99"/>
        <end position="151"/>
    </location>
</feature>
<proteinExistence type="inferred from homology"/>
<evidence type="ECO:0000256" key="4">
    <source>
        <dbReference type="SAM" id="MobiDB-lite"/>
    </source>
</evidence>
<feature type="repeat" description="PPR" evidence="3">
    <location>
        <begin position="301"/>
        <end position="335"/>
    </location>
</feature>
<evidence type="ECO:0000313" key="5">
    <source>
        <dbReference type="EMBL" id="KAK7307546.1"/>
    </source>
</evidence>
<evidence type="ECO:0008006" key="7">
    <source>
        <dbReference type="Google" id="ProtNLM"/>
    </source>
</evidence>
<feature type="repeat" description="PPR" evidence="3">
    <location>
        <begin position="336"/>
        <end position="370"/>
    </location>
</feature>
<keyword evidence="6" id="KW-1185">Reference proteome</keyword>
<dbReference type="NCBIfam" id="TIGR00756">
    <property type="entry name" value="PPR"/>
    <property type="match status" value="3"/>
</dbReference>
<protein>
    <recommendedName>
        <fullName evidence="7">Pentatricopeptide repeat-containing protein</fullName>
    </recommendedName>
</protein>
<dbReference type="Pfam" id="PF13041">
    <property type="entry name" value="PPR_2"/>
    <property type="match status" value="1"/>
</dbReference>
<feature type="repeat" description="PPR" evidence="3">
    <location>
        <begin position="231"/>
        <end position="265"/>
    </location>
</feature>
<gene>
    <name evidence="5" type="ORF">VNO77_40716</name>
</gene>
<feature type="region of interest" description="Disordered" evidence="4">
    <location>
        <begin position="189"/>
        <end position="217"/>
    </location>
</feature>
<dbReference type="Gene3D" id="1.25.40.10">
    <property type="entry name" value="Tetratricopeptide repeat domain"/>
    <property type="match status" value="1"/>
</dbReference>
<evidence type="ECO:0000313" key="6">
    <source>
        <dbReference type="Proteomes" id="UP001367508"/>
    </source>
</evidence>
<dbReference type="Pfam" id="PF01535">
    <property type="entry name" value="PPR"/>
    <property type="match status" value="3"/>
</dbReference>
<evidence type="ECO:0000256" key="2">
    <source>
        <dbReference type="ARBA" id="ARBA00022737"/>
    </source>
</evidence>
<dbReference type="EMBL" id="JAYMYQ010000010">
    <property type="protein sequence ID" value="KAK7307546.1"/>
    <property type="molecule type" value="Genomic_DNA"/>
</dbReference>
<dbReference type="AlphaFoldDB" id="A0AAN9K0E1"/>
<sequence>MVGATCEQVHIPSSLGRVHKLVSSSRVEKLISLLHSKQYLPQCCKNVRHFSVTDDFSSSFKQPVGESDDLFLRQSESSCNDNDSNGNQEAYNVDQCLSEQIPSRPLRGKKQINEPTPHFREYNRGSHSFPPGFDDSRGGPDKMDKPNKPSQIDLAFQGRNVAERNGEASQSGESFLDKFKLGFDNKTANPTEVGAINQSEDAKKSNPNQPAQESMPQDADQIFKKMKEMGLIPNAVAMLDGLCKDGLVQEALKLFGLMREKGTIPEIVIYTAVVEGYSKAHRADDAIRIFRKMQSNGIIPNAFSYTVIIQGLYKCSRLQDAFEFCVEMLEAGHSPNVTTFVGLVDGFCKEKGVEEAKGVIKTLIEKGFAVNEKAVREFLDKKAPFSPSVWEAIFGKKAPQRPF</sequence>
<evidence type="ECO:0000256" key="3">
    <source>
        <dbReference type="PROSITE-ProRule" id="PRU00708"/>
    </source>
</evidence>
<feature type="compositionally biased region" description="Basic and acidic residues" evidence="4">
    <location>
        <begin position="134"/>
        <end position="147"/>
    </location>
</feature>
<name>A0AAN9K0E1_CANGL</name>
<dbReference type="Proteomes" id="UP001367508">
    <property type="component" value="Unassembled WGS sequence"/>
</dbReference>
<feature type="compositionally biased region" description="Polar residues" evidence="4">
    <location>
        <begin position="205"/>
        <end position="215"/>
    </location>
</feature>
<dbReference type="InterPro" id="IPR002885">
    <property type="entry name" value="PPR_rpt"/>
</dbReference>